<dbReference type="OrthoDB" id="9792527at2"/>
<proteinExistence type="predicted"/>
<comment type="caution">
    <text evidence="6">The sequence shown here is derived from an EMBL/GenBank/DDBJ whole genome shotgun (WGS) entry which is preliminary data.</text>
</comment>
<reference evidence="7" key="1">
    <citation type="submission" date="2015-03" db="EMBL/GenBank/DDBJ databases">
        <title>Luteipulveratus halotolerans sp. nov., a novel actinobacterium (Dermacoccaceae) from Sarawak, Malaysia.</title>
        <authorList>
            <person name="Juboi H."/>
            <person name="Basik A."/>
            <person name="Shamsul S.S."/>
            <person name="Arnold P."/>
            <person name="Schmitt E.K."/>
            <person name="Sanglier J.-J."/>
            <person name="Yeo T."/>
        </authorList>
    </citation>
    <scope>NUCLEOTIDE SEQUENCE [LARGE SCALE GENOMIC DNA]</scope>
    <source>
        <strain evidence="7">C296001</strain>
    </source>
</reference>
<dbReference type="GO" id="GO:0016209">
    <property type="term" value="F:antioxidant activity"/>
    <property type="evidence" value="ECO:0007669"/>
    <property type="project" value="InterPro"/>
</dbReference>
<keyword evidence="1" id="KW-0805">Transcription regulation</keyword>
<dbReference type="InterPro" id="IPR002577">
    <property type="entry name" value="HTH_HxlR"/>
</dbReference>
<dbReference type="Gene3D" id="1.10.10.10">
    <property type="entry name" value="Winged helix-like DNA-binding domain superfamily/Winged helix DNA-binding domain"/>
    <property type="match status" value="1"/>
</dbReference>
<feature type="domain" description="Thioredoxin" evidence="5">
    <location>
        <begin position="126"/>
        <end position="292"/>
    </location>
</feature>
<dbReference type="CDD" id="cd03017">
    <property type="entry name" value="PRX_BCP"/>
    <property type="match status" value="1"/>
</dbReference>
<evidence type="ECO:0000259" key="4">
    <source>
        <dbReference type="PROSITE" id="PS51118"/>
    </source>
</evidence>
<dbReference type="InterPro" id="IPR036249">
    <property type="entry name" value="Thioredoxin-like_sf"/>
</dbReference>
<keyword evidence="2" id="KW-0238">DNA-binding</keyword>
<dbReference type="Pfam" id="PF00578">
    <property type="entry name" value="AhpC-TSA"/>
    <property type="match status" value="1"/>
</dbReference>
<evidence type="ECO:0000259" key="5">
    <source>
        <dbReference type="PROSITE" id="PS51352"/>
    </source>
</evidence>
<dbReference type="Pfam" id="PF01638">
    <property type="entry name" value="HxlR"/>
    <property type="match status" value="1"/>
</dbReference>
<evidence type="ECO:0000313" key="7">
    <source>
        <dbReference type="Proteomes" id="UP000037397"/>
    </source>
</evidence>
<accession>A0A0L6CQ12</accession>
<dbReference type="InterPro" id="IPR000866">
    <property type="entry name" value="AhpC/TSA"/>
</dbReference>
<feature type="domain" description="HTH hxlR-type" evidence="4">
    <location>
        <begin position="11"/>
        <end position="108"/>
    </location>
</feature>
<dbReference type="InterPro" id="IPR036390">
    <property type="entry name" value="WH_DNA-bd_sf"/>
</dbReference>
<dbReference type="PANTHER" id="PTHR33204:SF18">
    <property type="entry name" value="TRANSCRIPTIONAL REGULATORY PROTEIN"/>
    <property type="match status" value="1"/>
</dbReference>
<keyword evidence="7" id="KW-1185">Reference proteome</keyword>
<dbReference type="Proteomes" id="UP000037397">
    <property type="component" value="Unassembled WGS sequence"/>
</dbReference>
<dbReference type="STRING" id="1631356.VV01_19850"/>
<organism evidence="6 7">
    <name type="scientific">Luteipulveratus halotolerans</name>
    <dbReference type="NCBI Taxonomy" id="1631356"/>
    <lineage>
        <taxon>Bacteria</taxon>
        <taxon>Bacillati</taxon>
        <taxon>Actinomycetota</taxon>
        <taxon>Actinomycetes</taxon>
        <taxon>Micrococcales</taxon>
        <taxon>Dermacoccaceae</taxon>
        <taxon>Luteipulveratus</taxon>
    </lineage>
</organism>
<evidence type="ECO:0000313" key="6">
    <source>
        <dbReference type="EMBL" id="KNX39618.1"/>
    </source>
</evidence>
<dbReference type="Gene3D" id="3.40.30.10">
    <property type="entry name" value="Glutaredoxin"/>
    <property type="match status" value="1"/>
</dbReference>
<dbReference type="SUPFAM" id="SSF52833">
    <property type="entry name" value="Thioredoxin-like"/>
    <property type="match status" value="1"/>
</dbReference>
<dbReference type="PATRIC" id="fig|1631356.3.peg.3986"/>
<dbReference type="AlphaFoldDB" id="A0A0L6CQ12"/>
<dbReference type="InterPro" id="IPR013766">
    <property type="entry name" value="Thioredoxin_domain"/>
</dbReference>
<dbReference type="PANTHER" id="PTHR33204">
    <property type="entry name" value="TRANSCRIPTIONAL REGULATOR, MARR FAMILY"/>
    <property type="match status" value="1"/>
</dbReference>
<evidence type="ECO:0000256" key="3">
    <source>
        <dbReference type="ARBA" id="ARBA00023163"/>
    </source>
</evidence>
<gene>
    <name evidence="6" type="ORF">VV01_19850</name>
</gene>
<name>A0A0L6CQ12_9MICO</name>
<dbReference type="InterPro" id="IPR036388">
    <property type="entry name" value="WH-like_DNA-bd_sf"/>
</dbReference>
<dbReference type="RefSeq" id="WP_050672044.1">
    <property type="nucleotide sequence ID" value="NZ_LAIR01000002.1"/>
</dbReference>
<keyword evidence="3" id="KW-0804">Transcription</keyword>
<dbReference type="GO" id="GO:0003677">
    <property type="term" value="F:DNA binding"/>
    <property type="evidence" value="ECO:0007669"/>
    <property type="project" value="UniProtKB-KW"/>
</dbReference>
<sequence length="292" mass="31724">MHREDLADDSCGIAQTLGVVGDWWSWLIVREIAGGLTRFDQVQGSLGISRRALTERLNGLVDHGVLTRRLYSERPPRHDYVLTRTGEGLLPVLVAMQEFGDRFMLGDGSLTATAGADSAEASRVHALSGRRIPDVSLSSYDGSPVPVRPDGSWRVVYLFPGAFVPDVQGYPPGWGEVPGAAGCTLESTTYADRHDEFVAAGADVVGVSTQRPDQQEAFAMHADLPFALRSDQDLRLAAALRLPTFRASGAERFKRQSLLLDADGIIRHVQMPVTDPAGSVEEMLTVVRRMVG</sequence>
<evidence type="ECO:0000256" key="1">
    <source>
        <dbReference type="ARBA" id="ARBA00023015"/>
    </source>
</evidence>
<protein>
    <submittedName>
        <fullName evidence="6">HxlR family transcriptional regulator</fullName>
    </submittedName>
</protein>
<dbReference type="PROSITE" id="PS51118">
    <property type="entry name" value="HTH_HXLR"/>
    <property type="match status" value="1"/>
</dbReference>
<dbReference type="EMBL" id="LAIR01000002">
    <property type="protein sequence ID" value="KNX39618.1"/>
    <property type="molecule type" value="Genomic_DNA"/>
</dbReference>
<dbReference type="SUPFAM" id="SSF46785">
    <property type="entry name" value="Winged helix' DNA-binding domain"/>
    <property type="match status" value="1"/>
</dbReference>
<dbReference type="GO" id="GO:0016491">
    <property type="term" value="F:oxidoreductase activity"/>
    <property type="evidence" value="ECO:0007669"/>
    <property type="project" value="InterPro"/>
</dbReference>
<dbReference type="PROSITE" id="PS51352">
    <property type="entry name" value="THIOREDOXIN_2"/>
    <property type="match status" value="1"/>
</dbReference>
<evidence type="ECO:0000256" key="2">
    <source>
        <dbReference type="ARBA" id="ARBA00023125"/>
    </source>
</evidence>